<dbReference type="AlphaFoldDB" id="A0A4R7K1Z9"/>
<protein>
    <submittedName>
        <fullName evidence="1">Uncharacterized protein</fullName>
    </submittedName>
</protein>
<dbReference type="RefSeq" id="WP_133734381.1">
    <property type="nucleotide sequence ID" value="NZ_SOAX01000001.1"/>
</dbReference>
<proteinExistence type="predicted"/>
<dbReference type="OrthoDB" id="7055524at2"/>
<comment type="caution">
    <text evidence="1">The sequence shown here is derived from an EMBL/GenBank/DDBJ whole genome shotgun (WGS) entry which is preliminary data.</text>
</comment>
<gene>
    <name evidence="1" type="ORF">DES49_0042</name>
</gene>
<evidence type="ECO:0000313" key="2">
    <source>
        <dbReference type="Proteomes" id="UP000295830"/>
    </source>
</evidence>
<name>A0A4R7K1Z9_9GAMM</name>
<reference evidence="1 2" key="1">
    <citation type="submission" date="2019-03" db="EMBL/GenBank/DDBJ databases">
        <title>Genomic Encyclopedia of Type Strains, Phase IV (KMG-IV): sequencing the most valuable type-strain genomes for metagenomic binning, comparative biology and taxonomic classification.</title>
        <authorList>
            <person name="Goeker M."/>
        </authorList>
    </citation>
    <scope>NUCLEOTIDE SEQUENCE [LARGE SCALE GENOMIC DNA]</scope>
    <source>
        <strain evidence="1 2">DSM 15505</strain>
    </source>
</reference>
<organism evidence="1 2">
    <name type="scientific">Halospina denitrificans</name>
    <dbReference type="NCBI Taxonomy" id="332522"/>
    <lineage>
        <taxon>Bacteria</taxon>
        <taxon>Pseudomonadati</taxon>
        <taxon>Pseudomonadota</taxon>
        <taxon>Gammaproteobacteria</taxon>
        <taxon>Halospina</taxon>
    </lineage>
</organism>
<dbReference type="Proteomes" id="UP000295830">
    <property type="component" value="Unassembled WGS sequence"/>
</dbReference>
<keyword evidence="2" id="KW-1185">Reference proteome</keyword>
<dbReference type="EMBL" id="SOAX01000001">
    <property type="protein sequence ID" value="TDT43943.1"/>
    <property type="molecule type" value="Genomic_DNA"/>
</dbReference>
<evidence type="ECO:0000313" key="1">
    <source>
        <dbReference type="EMBL" id="TDT43943.1"/>
    </source>
</evidence>
<sequence length="301" mass="34079">MEDELALYLNQRAELIISDDADLGQLRKQDRKLLSAMDRGQLESPLAQREGADEALLEALETDPEQNALLLEARDRIWPGELARVQQQLIAQEGDRGAAWWLAAHYSHLPCPEDFPSAWFSQVWAARALYRRGKIEELPEPWSLWVGAQSEGVAVKEAAIALWEAGDGALWEHWLPRLLVASDSDGASALVNGLAPYLTDEELIQLMGMSCQSRFLPWLASFRHDEELKEMALREVRWLTGDQQKRHQGRQCWGEDISEAPWQQLFQSLPLGFRSRLWHWCADAVEGASNSLQGGRWCAGN</sequence>
<accession>A0A4R7K1Z9</accession>